<dbReference type="Gramene" id="A06p39720.2_BraZ1">
    <property type="protein sequence ID" value="A06p39720.2_BraZ1.CDS.1"/>
    <property type="gene ID" value="A06g39720.2_BraZ1"/>
</dbReference>
<feature type="region of interest" description="Disordered" evidence="1">
    <location>
        <begin position="18"/>
        <end position="39"/>
    </location>
</feature>
<proteinExistence type="predicted"/>
<evidence type="ECO:0000313" key="3">
    <source>
        <dbReference type="EMBL" id="VDC67641.1"/>
    </source>
</evidence>
<evidence type="ECO:0000313" key="2">
    <source>
        <dbReference type="EMBL" id="CAG7871732.1"/>
    </source>
</evidence>
<dbReference type="EMBL" id="LR031569">
    <property type="protein sequence ID" value="VDC67641.1"/>
    <property type="molecule type" value="Genomic_DNA"/>
</dbReference>
<dbReference type="EMBL" id="LS974622">
    <property type="protein sequence ID" value="CAG7871732.1"/>
    <property type="molecule type" value="Genomic_DNA"/>
</dbReference>
<dbReference type="Proteomes" id="UP000694005">
    <property type="component" value="Chromosome A06"/>
</dbReference>
<gene>
    <name evidence="3" type="ORF">BRAA06T26181Z</name>
    <name evidence="2" type="ORF">BRAPAZ1V2_A06P39720.2</name>
</gene>
<reference evidence="3" key="1">
    <citation type="submission" date="2018-11" db="EMBL/GenBank/DDBJ databases">
        <authorList>
            <consortium name="Genoscope - CEA"/>
            <person name="William W."/>
        </authorList>
    </citation>
    <scope>NUCLEOTIDE SEQUENCE</scope>
</reference>
<organism evidence="3">
    <name type="scientific">Brassica campestris</name>
    <name type="common">Field mustard</name>
    <dbReference type="NCBI Taxonomy" id="3711"/>
    <lineage>
        <taxon>Eukaryota</taxon>
        <taxon>Viridiplantae</taxon>
        <taxon>Streptophyta</taxon>
        <taxon>Embryophyta</taxon>
        <taxon>Tracheophyta</taxon>
        <taxon>Spermatophyta</taxon>
        <taxon>Magnoliopsida</taxon>
        <taxon>eudicotyledons</taxon>
        <taxon>Gunneridae</taxon>
        <taxon>Pentapetalae</taxon>
        <taxon>rosids</taxon>
        <taxon>malvids</taxon>
        <taxon>Brassicales</taxon>
        <taxon>Brassicaceae</taxon>
        <taxon>Brassiceae</taxon>
        <taxon>Brassica</taxon>
    </lineage>
</organism>
<dbReference type="AlphaFoldDB" id="A0A3P5Z411"/>
<sequence length="39" mass="4233">MIGGTISFPPAFLSLKSTLNPQNAVPHPSSQVTIHERMQ</sequence>
<protein>
    <submittedName>
        <fullName evidence="2">Uncharacterized protein</fullName>
    </submittedName>
</protein>
<accession>A0A3P5Z411</accession>
<name>A0A3P5Z411_BRACM</name>
<feature type="compositionally biased region" description="Polar residues" evidence="1">
    <location>
        <begin position="18"/>
        <end position="33"/>
    </location>
</feature>
<evidence type="ECO:0000256" key="1">
    <source>
        <dbReference type="SAM" id="MobiDB-lite"/>
    </source>
</evidence>